<reference evidence="1" key="1">
    <citation type="submission" date="2023-08" db="EMBL/GenBank/DDBJ databases">
        <title>Emergence of clinically-relevant ST2 carbapenem-resistant Acinetobacter baumannii strains in hospital sewages in Zhejiang, East of China.</title>
        <authorList>
            <person name="Kaichao C."/>
            <person name="Zhang R."/>
        </authorList>
    </citation>
    <scope>NUCLEOTIDE SEQUENCE</scope>
    <source>
        <strain evidence="1">M-SY-60</strain>
    </source>
</reference>
<name>A0AAW8JIL1_9GAMM</name>
<dbReference type="SUPFAM" id="SSF144059">
    <property type="entry name" value="ImpE-like"/>
    <property type="match status" value="1"/>
</dbReference>
<dbReference type="RefSeq" id="WP_308956374.1">
    <property type="nucleotide sequence ID" value="NZ_JAVICY010000015.1"/>
</dbReference>
<dbReference type="AlphaFoldDB" id="A0AAW8JIL1"/>
<gene>
    <name evidence="1" type="ORF">RFH51_10395</name>
</gene>
<dbReference type="InterPro" id="IPR009211">
    <property type="entry name" value="TagJ"/>
</dbReference>
<dbReference type="EMBL" id="JAVIDA010000012">
    <property type="protein sequence ID" value="MDQ9071867.1"/>
    <property type="molecule type" value="Genomic_DNA"/>
</dbReference>
<dbReference type="Pfam" id="PF07024">
    <property type="entry name" value="ImpE"/>
    <property type="match status" value="1"/>
</dbReference>
<accession>A0AAW8JIL1</accession>
<protein>
    <submittedName>
        <fullName evidence="1">Type VI secretion system accessory protein TagJ</fullName>
    </submittedName>
</protein>
<dbReference type="Proteomes" id="UP001243195">
    <property type="component" value="Unassembled WGS sequence"/>
</dbReference>
<evidence type="ECO:0000313" key="2">
    <source>
        <dbReference type="Proteomes" id="UP001243195"/>
    </source>
</evidence>
<evidence type="ECO:0000313" key="1">
    <source>
        <dbReference type="EMBL" id="MDQ9071867.1"/>
    </source>
</evidence>
<dbReference type="Gene3D" id="1.25.40.10">
    <property type="entry name" value="Tetratricopeptide repeat domain"/>
    <property type="match status" value="1"/>
</dbReference>
<comment type="caution">
    <text evidence="1">The sequence shown here is derived from an EMBL/GenBank/DDBJ whole genome shotgun (WGS) entry which is preliminary data.</text>
</comment>
<sequence>MSLEDKIQQTTDLIRNQPLNHNLRLELLQLYCIDGQWDRALKIAQQFIKLNPNDNQTKALFLGNIECEIIREQVFKGQIDAPNYWGKTAVDSSSQRDLVAAYLAQDTEKLSALFFEKCESLDTLSLTSNDQQETTSQFLDTDCRTAFVLEVFEQNQYFWIDINDIQEVKFKKTEFLTDLIWRRGEVLLKNQRHLACFFPVRYPFTDKLELDDQCKYSALTKWTEVGDLEIGIGQKTFSNGDIDISILDIESIKAL</sequence>
<proteinExistence type="predicted"/>
<organism evidence="1 2">
    <name type="scientific">Acinetobacter gerneri</name>
    <dbReference type="NCBI Taxonomy" id="202952"/>
    <lineage>
        <taxon>Bacteria</taxon>
        <taxon>Pseudomonadati</taxon>
        <taxon>Pseudomonadota</taxon>
        <taxon>Gammaproteobacteria</taxon>
        <taxon>Moraxellales</taxon>
        <taxon>Moraxellaceae</taxon>
        <taxon>Acinetobacter</taxon>
    </lineage>
</organism>
<dbReference type="InterPro" id="IPR011990">
    <property type="entry name" value="TPR-like_helical_dom_sf"/>
</dbReference>